<feature type="domain" description="Tc1-like transposase DDE" evidence="1">
    <location>
        <begin position="16"/>
        <end position="84"/>
    </location>
</feature>
<sequence length="124" mass="14016">MLYAALTLHRKLADCFGATGAEVLQKDGTPCHTAQVVKNWLRDSQIGMIPDWPPNSPDISPIENLWAILKVKIREADTSTLEKLEDALHRVWTTINSANTWRFTAWLPHRSAKTQRSTHTQVEG</sequence>
<gene>
    <name evidence="2" type="ORF">Pcinc_003274</name>
</gene>
<dbReference type="InterPro" id="IPR036397">
    <property type="entry name" value="RNaseH_sf"/>
</dbReference>
<protein>
    <recommendedName>
        <fullName evidence="1">Tc1-like transposase DDE domain-containing protein</fullName>
    </recommendedName>
</protein>
<evidence type="ECO:0000313" key="2">
    <source>
        <dbReference type="EMBL" id="KAK3892873.1"/>
    </source>
</evidence>
<reference evidence="2" key="1">
    <citation type="submission" date="2023-10" db="EMBL/GenBank/DDBJ databases">
        <title>Genome assemblies of two species of porcelain crab, Petrolisthes cinctipes and Petrolisthes manimaculis (Anomura: Porcellanidae).</title>
        <authorList>
            <person name="Angst P."/>
        </authorList>
    </citation>
    <scope>NUCLEOTIDE SEQUENCE</scope>
    <source>
        <strain evidence="2">PB745_01</strain>
        <tissue evidence="2">Gill</tissue>
    </source>
</reference>
<dbReference type="InterPro" id="IPR038717">
    <property type="entry name" value="Tc1-like_DDE_dom"/>
</dbReference>
<evidence type="ECO:0000259" key="1">
    <source>
        <dbReference type="Pfam" id="PF13358"/>
    </source>
</evidence>
<dbReference type="AlphaFoldDB" id="A0AAE1GGL2"/>
<dbReference type="GO" id="GO:0003676">
    <property type="term" value="F:nucleic acid binding"/>
    <property type="evidence" value="ECO:0007669"/>
    <property type="project" value="InterPro"/>
</dbReference>
<accession>A0AAE1GGL2</accession>
<dbReference type="EMBL" id="JAWQEG010000242">
    <property type="protein sequence ID" value="KAK3892873.1"/>
    <property type="molecule type" value="Genomic_DNA"/>
</dbReference>
<dbReference type="Gene3D" id="3.30.420.10">
    <property type="entry name" value="Ribonuclease H-like superfamily/Ribonuclease H"/>
    <property type="match status" value="1"/>
</dbReference>
<organism evidence="2 3">
    <name type="scientific">Petrolisthes cinctipes</name>
    <name type="common">Flat porcelain crab</name>
    <dbReference type="NCBI Taxonomy" id="88211"/>
    <lineage>
        <taxon>Eukaryota</taxon>
        <taxon>Metazoa</taxon>
        <taxon>Ecdysozoa</taxon>
        <taxon>Arthropoda</taxon>
        <taxon>Crustacea</taxon>
        <taxon>Multicrustacea</taxon>
        <taxon>Malacostraca</taxon>
        <taxon>Eumalacostraca</taxon>
        <taxon>Eucarida</taxon>
        <taxon>Decapoda</taxon>
        <taxon>Pleocyemata</taxon>
        <taxon>Anomura</taxon>
        <taxon>Galatheoidea</taxon>
        <taxon>Porcellanidae</taxon>
        <taxon>Petrolisthes</taxon>
    </lineage>
</organism>
<name>A0AAE1GGL2_PETCI</name>
<keyword evidence="3" id="KW-1185">Reference proteome</keyword>
<evidence type="ECO:0000313" key="3">
    <source>
        <dbReference type="Proteomes" id="UP001286313"/>
    </source>
</evidence>
<dbReference type="Proteomes" id="UP001286313">
    <property type="component" value="Unassembled WGS sequence"/>
</dbReference>
<comment type="caution">
    <text evidence="2">The sequence shown here is derived from an EMBL/GenBank/DDBJ whole genome shotgun (WGS) entry which is preliminary data.</text>
</comment>
<dbReference type="Pfam" id="PF13358">
    <property type="entry name" value="DDE_3"/>
    <property type="match status" value="1"/>
</dbReference>
<proteinExistence type="predicted"/>